<evidence type="ECO:0008006" key="14">
    <source>
        <dbReference type="Google" id="ProtNLM"/>
    </source>
</evidence>
<evidence type="ECO:0000256" key="3">
    <source>
        <dbReference type="ARBA" id="ARBA00022448"/>
    </source>
</evidence>
<sequence length="394" mass="42908">YSKGLAWYGPIGVATALISINFYILGYRIWLLGKRFGYVSPPELIRDRFGKELQIIYALVMITFVLPYLAVQAMGAGYALEELSGGAVPYVFGAGIISIFMMLLVMGGMRSVAWTDTVMGVMMLGCLATAFVLVVIKGGGLSNIVAKIASESPAHLSRPGVGGFFTPGIWFGFMLLWVLADPLMPHLWMRMYVPKNVDVIKRMMVFFPLICLVVFFLPTWIGAIGYTMIPGLEGANVDRILPLLMVKFAPYWLMAIILAGSLAALISTADSQILALGSIFTRDIYASFIDKEASTEKQVKMGRIFIIMLCLFGFLIALRPVSTLVAITTAAFTGIGVLYPTTIAALYWKRATKWGAISSVIAGETVAVLLIYKILPGWLLIGSLPILPSLIVAT</sequence>
<evidence type="ECO:0000256" key="8">
    <source>
        <dbReference type="ARBA" id="ARBA00023053"/>
    </source>
</evidence>
<dbReference type="InterPro" id="IPR038377">
    <property type="entry name" value="Na/Glc_symporter_sf"/>
</dbReference>
<keyword evidence="8" id="KW-0915">Sodium</keyword>
<evidence type="ECO:0000256" key="5">
    <source>
        <dbReference type="ARBA" id="ARBA00022692"/>
    </source>
</evidence>
<comment type="subcellular location">
    <subcellularLocation>
        <location evidence="1">Cell membrane</location>
        <topology evidence="1">Multi-pass membrane protein</topology>
    </subcellularLocation>
</comment>
<evidence type="ECO:0000256" key="11">
    <source>
        <dbReference type="ARBA" id="ARBA00023201"/>
    </source>
</evidence>
<feature type="non-terminal residue" evidence="13">
    <location>
        <position position="394"/>
    </location>
</feature>
<gene>
    <name evidence="13" type="ORF">S01H1_02163</name>
</gene>
<keyword evidence="6" id="KW-0769">Symport</keyword>
<keyword evidence="3" id="KW-0813">Transport</keyword>
<dbReference type="InterPro" id="IPR001734">
    <property type="entry name" value="Na/solute_symporter"/>
</dbReference>
<feature type="transmembrane region" description="Helical" evidence="12">
    <location>
        <begin position="55"/>
        <end position="75"/>
    </location>
</feature>
<evidence type="ECO:0000313" key="13">
    <source>
        <dbReference type="EMBL" id="GAF84960.1"/>
    </source>
</evidence>
<name>X0U915_9ZZZZ</name>
<evidence type="ECO:0000256" key="2">
    <source>
        <dbReference type="ARBA" id="ARBA00006434"/>
    </source>
</evidence>
<dbReference type="CDD" id="cd10322">
    <property type="entry name" value="SLC5sbd"/>
    <property type="match status" value="1"/>
</dbReference>
<dbReference type="AlphaFoldDB" id="X0U915"/>
<dbReference type="Gene3D" id="1.20.1730.10">
    <property type="entry name" value="Sodium/glucose cotransporter"/>
    <property type="match status" value="1"/>
</dbReference>
<evidence type="ECO:0000256" key="6">
    <source>
        <dbReference type="ARBA" id="ARBA00022847"/>
    </source>
</evidence>
<feature type="transmembrane region" description="Helical" evidence="12">
    <location>
        <begin position="87"/>
        <end position="106"/>
    </location>
</feature>
<dbReference type="GO" id="GO:0015293">
    <property type="term" value="F:symporter activity"/>
    <property type="evidence" value="ECO:0007669"/>
    <property type="project" value="UniProtKB-KW"/>
</dbReference>
<keyword evidence="4" id="KW-1003">Cell membrane</keyword>
<keyword evidence="7 12" id="KW-1133">Transmembrane helix</keyword>
<evidence type="ECO:0000256" key="10">
    <source>
        <dbReference type="ARBA" id="ARBA00023136"/>
    </source>
</evidence>
<feature type="transmembrane region" description="Helical" evidence="12">
    <location>
        <begin position="301"/>
        <end position="318"/>
    </location>
</feature>
<organism evidence="13">
    <name type="scientific">marine sediment metagenome</name>
    <dbReference type="NCBI Taxonomy" id="412755"/>
    <lineage>
        <taxon>unclassified sequences</taxon>
        <taxon>metagenomes</taxon>
        <taxon>ecological metagenomes</taxon>
    </lineage>
</organism>
<keyword evidence="9" id="KW-0406">Ion transport</keyword>
<keyword evidence="11" id="KW-0739">Sodium transport</keyword>
<feature type="transmembrane region" description="Helical" evidence="12">
    <location>
        <begin position="164"/>
        <end position="184"/>
    </location>
</feature>
<accession>X0U915</accession>
<evidence type="ECO:0000256" key="9">
    <source>
        <dbReference type="ARBA" id="ARBA00023065"/>
    </source>
</evidence>
<feature type="transmembrane region" description="Helical" evidence="12">
    <location>
        <begin position="249"/>
        <end position="280"/>
    </location>
</feature>
<dbReference type="InterPro" id="IPR050277">
    <property type="entry name" value="Sodium:Solute_Symporter"/>
</dbReference>
<evidence type="ECO:0000256" key="4">
    <source>
        <dbReference type="ARBA" id="ARBA00022475"/>
    </source>
</evidence>
<evidence type="ECO:0000256" key="7">
    <source>
        <dbReference type="ARBA" id="ARBA00022989"/>
    </source>
</evidence>
<evidence type="ECO:0000256" key="12">
    <source>
        <dbReference type="SAM" id="Phobius"/>
    </source>
</evidence>
<dbReference type="PROSITE" id="PS50283">
    <property type="entry name" value="NA_SOLUT_SYMP_3"/>
    <property type="match status" value="1"/>
</dbReference>
<reference evidence="13" key="1">
    <citation type="journal article" date="2014" name="Front. Microbiol.">
        <title>High frequency of phylogenetically diverse reductive dehalogenase-homologous genes in deep subseafloor sedimentary metagenomes.</title>
        <authorList>
            <person name="Kawai M."/>
            <person name="Futagami T."/>
            <person name="Toyoda A."/>
            <person name="Takaki Y."/>
            <person name="Nishi S."/>
            <person name="Hori S."/>
            <person name="Arai W."/>
            <person name="Tsubouchi T."/>
            <person name="Morono Y."/>
            <person name="Uchiyama I."/>
            <person name="Ito T."/>
            <person name="Fujiyama A."/>
            <person name="Inagaki F."/>
            <person name="Takami H."/>
        </authorList>
    </citation>
    <scope>NUCLEOTIDE SEQUENCE</scope>
    <source>
        <strain evidence="13">Expedition CK06-06</strain>
    </source>
</reference>
<feature type="non-terminal residue" evidence="13">
    <location>
        <position position="1"/>
    </location>
</feature>
<proteinExistence type="inferred from homology"/>
<dbReference type="Pfam" id="PF00474">
    <property type="entry name" value="SSF"/>
    <property type="match status" value="1"/>
</dbReference>
<feature type="transmembrane region" description="Helical" evidence="12">
    <location>
        <begin position="360"/>
        <end position="381"/>
    </location>
</feature>
<evidence type="ECO:0000256" key="1">
    <source>
        <dbReference type="ARBA" id="ARBA00004651"/>
    </source>
</evidence>
<feature type="transmembrane region" description="Helical" evidence="12">
    <location>
        <begin position="118"/>
        <end position="136"/>
    </location>
</feature>
<dbReference type="GO" id="GO:0005886">
    <property type="term" value="C:plasma membrane"/>
    <property type="evidence" value="ECO:0007669"/>
    <property type="project" value="UniProtKB-SubCell"/>
</dbReference>
<feature type="transmembrane region" description="Helical" evidence="12">
    <location>
        <begin position="324"/>
        <end position="348"/>
    </location>
</feature>
<comment type="caution">
    <text evidence="13">The sequence shown here is derived from an EMBL/GenBank/DDBJ whole genome shotgun (WGS) entry which is preliminary data.</text>
</comment>
<keyword evidence="5 12" id="KW-0812">Transmembrane</keyword>
<feature type="transmembrane region" description="Helical" evidence="12">
    <location>
        <begin position="6"/>
        <end position="25"/>
    </location>
</feature>
<feature type="transmembrane region" description="Helical" evidence="12">
    <location>
        <begin position="205"/>
        <end position="229"/>
    </location>
</feature>
<dbReference type="PANTHER" id="PTHR48086">
    <property type="entry name" value="SODIUM/PROLINE SYMPORTER-RELATED"/>
    <property type="match status" value="1"/>
</dbReference>
<protein>
    <recommendedName>
        <fullName evidence="14">Sodium:solute symporter family protein</fullName>
    </recommendedName>
</protein>
<comment type="similarity">
    <text evidence="2">Belongs to the sodium:solute symporter (SSF) (TC 2.A.21) family.</text>
</comment>
<dbReference type="EMBL" id="BARS01001016">
    <property type="protein sequence ID" value="GAF84960.1"/>
    <property type="molecule type" value="Genomic_DNA"/>
</dbReference>
<keyword evidence="10 12" id="KW-0472">Membrane</keyword>
<dbReference type="GO" id="GO:0006814">
    <property type="term" value="P:sodium ion transport"/>
    <property type="evidence" value="ECO:0007669"/>
    <property type="project" value="UniProtKB-KW"/>
</dbReference>
<dbReference type="PANTHER" id="PTHR48086:SF3">
    <property type="entry name" value="SODIUM_PROLINE SYMPORTER"/>
    <property type="match status" value="1"/>
</dbReference>